<evidence type="ECO:0000313" key="2">
    <source>
        <dbReference type="EMBL" id="VDO89681.1"/>
    </source>
</evidence>
<protein>
    <submittedName>
        <fullName evidence="4">Secreted protein</fullName>
    </submittedName>
</protein>
<feature type="region of interest" description="Disordered" evidence="1">
    <location>
        <begin position="33"/>
        <end position="70"/>
    </location>
</feature>
<organism evidence="4">
    <name type="scientific">Haemonchus placei</name>
    <name type="common">Barber's pole worm</name>
    <dbReference type="NCBI Taxonomy" id="6290"/>
    <lineage>
        <taxon>Eukaryota</taxon>
        <taxon>Metazoa</taxon>
        <taxon>Ecdysozoa</taxon>
        <taxon>Nematoda</taxon>
        <taxon>Chromadorea</taxon>
        <taxon>Rhabditida</taxon>
        <taxon>Rhabditina</taxon>
        <taxon>Rhabditomorpha</taxon>
        <taxon>Strongyloidea</taxon>
        <taxon>Trichostrongylidae</taxon>
        <taxon>Haemonchus</taxon>
    </lineage>
</organism>
<sequence>MYLKTIVNRLFRSCKRKEQLRLEPWWKVMPYSSQEHNSHVDKRGPPIDREHHSHNGWNPPPQQGYRPGSW</sequence>
<accession>A0A0N4XAL1</accession>
<feature type="compositionally biased region" description="Basic and acidic residues" evidence="1">
    <location>
        <begin position="36"/>
        <end position="53"/>
    </location>
</feature>
<gene>
    <name evidence="2" type="ORF">HPLM_LOCUS21395</name>
</gene>
<dbReference type="WBParaSite" id="HPLM_0002140601-mRNA-1">
    <property type="protein sequence ID" value="HPLM_0002140601-mRNA-1"/>
    <property type="gene ID" value="HPLM_0002140601"/>
</dbReference>
<proteinExistence type="predicted"/>
<dbReference type="AlphaFoldDB" id="A0A0N4XAL1"/>
<evidence type="ECO:0000313" key="4">
    <source>
        <dbReference type="WBParaSite" id="HPLM_0002140601-mRNA-1"/>
    </source>
</evidence>
<reference evidence="2 3" key="2">
    <citation type="submission" date="2018-11" db="EMBL/GenBank/DDBJ databases">
        <authorList>
            <consortium name="Pathogen Informatics"/>
        </authorList>
    </citation>
    <scope>NUCLEOTIDE SEQUENCE [LARGE SCALE GENOMIC DNA]</scope>
    <source>
        <strain evidence="2 3">MHpl1</strain>
    </source>
</reference>
<reference evidence="4" key="1">
    <citation type="submission" date="2017-02" db="UniProtKB">
        <authorList>
            <consortium name="WormBaseParasite"/>
        </authorList>
    </citation>
    <scope>IDENTIFICATION</scope>
</reference>
<dbReference type="Proteomes" id="UP000268014">
    <property type="component" value="Unassembled WGS sequence"/>
</dbReference>
<evidence type="ECO:0000256" key="1">
    <source>
        <dbReference type="SAM" id="MobiDB-lite"/>
    </source>
</evidence>
<keyword evidence="3" id="KW-1185">Reference proteome</keyword>
<dbReference type="EMBL" id="UZAF01023363">
    <property type="protein sequence ID" value="VDO89681.1"/>
    <property type="molecule type" value="Genomic_DNA"/>
</dbReference>
<name>A0A0N4XAL1_HAEPC</name>
<evidence type="ECO:0000313" key="3">
    <source>
        <dbReference type="Proteomes" id="UP000268014"/>
    </source>
</evidence>